<evidence type="ECO:0000313" key="4">
    <source>
        <dbReference type="EMBL" id="MDW8800948.1"/>
    </source>
</evidence>
<dbReference type="PANTHER" id="PTHR33121">
    <property type="entry name" value="CYCLIC DI-GMP PHOSPHODIESTERASE PDEF"/>
    <property type="match status" value="1"/>
</dbReference>
<dbReference type="PROSITE" id="PS50887">
    <property type="entry name" value="GGDEF"/>
    <property type="match status" value="1"/>
</dbReference>
<dbReference type="CDD" id="cd01948">
    <property type="entry name" value="EAL"/>
    <property type="match status" value="1"/>
</dbReference>
<feature type="domain" description="GGDEF" evidence="3">
    <location>
        <begin position="236"/>
        <end position="369"/>
    </location>
</feature>
<evidence type="ECO:0000313" key="5">
    <source>
        <dbReference type="Proteomes" id="UP001281656"/>
    </source>
</evidence>
<accession>A0ABU4JSN0</accession>
<dbReference type="Gene3D" id="3.30.70.270">
    <property type="match status" value="1"/>
</dbReference>
<dbReference type="CDD" id="cd01949">
    <property type="entry name" value="GGDEF"/>
    <property type="match status" value="1"/>
</dbReference>
<reference evidence="4 5" key="1">
    <citation type="submission" date="2023-04" db="EMBL/GenBank/DDBJ databases">
        <title>Clostridium tannerae sp. nov., isolated from the fecal material of an alpaca.</title>
        <authorList>
            <person name="Miller S."/>
            <person name="Hendry M."/>
            <person name="King J."/>
            <person name="Sankaranarayanan K."/>
            <person name="Lawson P.A."/>
        </authorList>
    </citation>
    <scope>NUCLEOTIDE SEQUENCE [LARGE SCALE GENOMIC DNA]</scope>
    <source>
        <strain evidence="4 5">A1-XYC3</strain>
    </source>
</reference>
<dbReference type="PROSITE" id="PS51257">
    <property type="entry name" value="PROKAR_LIPOPROTEIN"/>
    <property type="match status" value="1"/>
</dbReference>
<feature type="coiled-coil region" evidence="1">
    <location>
        <begin position="182"/>
        <end position="209"/>
    </location>
</feature>
<evidence type="ECO:0000256" key="1">
    <source>
        <dbReference type="SAM" id="Coils"/>
    </source>
</evidence>
<proteinExistence type="predicted"/>
<dbReference type="InterPro" id="IPR050706">
    <property type="entry name" value="Cyclic-di-GMP_PDE-like"/>
</dbReference>
<dbReference type="SMART" id="SM00267">
    <property type="entry name" value="GGDEF"/>
    <property type="match status" value="1"/>
</dbReference>
<sequence>MEYKFSELVNMGELQELVNSFYSVTGISCLIKDNDDKLVAKNSDNCSDINKYDFLYRFKCDGAERNILKQIKEGKEYAICRCTSGLIYIGAPIIINGKNIATLFAGQVFFKEPKIEYFKNQAKYFGLIEDEYIKTIQQIPVVSEDDIKKMIDFLCKGARMFGELGYKNLKELEANKLINENYLELSAVYEQLSAAEQELREQYKEMERMAYYDFVTDLPNWNFFRKELNDRIDNHEYFAVYHIDLDNFKNVNDTFGHEYGDKLLKKIGQAIQNELGEGFIVSRTGGDEFLILQTGVEDKEVVAATAERLLASSNGLWEIDEKEFFISVSIGISIYPGDGEDITRILRNANIAVNKAKADGKSSYKFFKRSMYDEVLRKTELEAELRKAIKNREFTLYYQPQVDVETRKIVSFEALIRWNNKKFGWVSPREFISLAEETGLIVPIGEWVLRTACKQNREWRNKGYCYNFISVNVSAIQLQKSDFVAAVKKVLKETNTDPQALEIEITESVMMESLELNLSALNELRGIGVRVALDDFGTGYSSLNYLKSLPINTLKIDKTFIDGLCKNSYEEIITEQIINLAHKMDLEVVAEGVELEEQLKSLEVKSCNKIQGYYFGRPLPPEEMATVFENSSFQKGIK</sequence>
<dbReference type="Pfam" id="PF00563">
    <property type="entry name" value="EAL"/>
    <property type="match status" value="1"/>
</dbReference>
<organism evidence="4 5">
    <name type="scientific">Clostridium tanneri</name>
    <dbReference type="NCBI Taxonomy" id="3037988"/>
    <lineage>
        <taxon>Bacteria</taxon>
        <taxon>Bacillati</taxon>
        <taxon>Bacillota</taxon>
        <taxon>Clostridia</taxon>
        <taxon>Eubacteriales</taxon>
        <taxon>Clostridiaceae</taxon>
        <taxon>Clostridium</taxon>
    </lineage>
</organism>
<keyword evidence="5" id="KW-1185">Reference proteome</keyword>
<dbReference type="SUPFAM" id="SSF55073">
    <property type="entry name" value="Nucleotide cyclase"/>
    <property type="match status" value="1"/>
</dbReference>
<dbReference type="SMART" id="SM00052">
    <property type="entry name" value="EAL"/>
    <property type="match status" value="1"/>
</dbReference>
<keyword evidence="1" id="KW-0175">Coiled coil</keyword>
<dbReference type="RefSeq" id="WP_261672846.1">
    <property type="nucleotide sequence ID" value="NZ_JARUJP010000006.1"/>
</dbReference>
<dbReference type="InterPro" id="IPR043128">
    <property type="entry name" value="Rev_trsase/Diguanyl_cyclase"/>
</dbReference>
<evidence type="ECO:0000259" key="2">
    <source>
        <dbReference type="PROSITE" id="PS50883"/>
    </source>
</evidence>
<dbReference type="Gene3D" id="3.20.20.450">
    <property type="entry name" value="EAL domain"/>
    <property type="match status" value="1"/>
</dbReference>
<dbReference type="PANTHER" id="PTHR33121:SF71">
    <property type="entry name" value="OXYGEN SENSOR PROTEIN DOSP"/>
    <property type="match status" value="1"/>
</dbReference>
<dbReference type="PROSITE" id="PS50883">
    <property type="entry name" value="EAL"/>
    <property type="match status" value="1"/>
</dbReference>
<dbReference type="InterPro" id="IPR001633">
    <property type="entry name" value="EAL_dom"/>
</dbReference>
<gene>
    <name evidence="4" type="ORF">P8V03_07250</name>
</gene>
<evidence type="ECO:0000259" key="3">
    <source>
        <dbReference type="PROSITE" id="PS50887"/>
    </source>
</evidence>
<dbReference type="InterPro" id="IPR018771">
    <property type="entry name" value="PocR_dom"/>
</dbReference>
<dbReference type="Pfam" id="PF00990">
    <property type="entry name" value="GGDEF"/>
    <property type="match status" value="1"/>
</dbReference>
<protein>
    <submittedName>
        <fullName evidence="4">EAL domain-containing protein</fullName>
    </submittedName>
</protein>
<dbReference type="SUPFAM" id="SSF141868">
    <property type="entry name" value="EAL domain-like"/>
    <property type="match status" value="1"/>
</dbReference>
<dbReference type="NCBIfam" id="TIGR00254">
    <property type="entry name" value="GGDEF"/>
    <property type="match status" value="1"/>
</dbReference>
<name>A0ABU4JSN0_9CLOT</name>
<comment type="caution">
    <text evidence="4">The sequence shown here is derived from an EMBL/GenBank/DDBJ whole genome shotgun (WGS) entry which is preliminary data.</text>
</comment>
<dbReference type="InterPro" id="IPR029787">
    <property type="entry name" value="Nucleotide_cyclase"/>
</dbReference>
<dbReference type="Proteomes" id="UP001281656">
    <property type="component" value="Unassembled WGS sequence"/>
</dbReference>
<dbReference type="InterPro" id="IPR035919">
    <property type="entry name" value="EAL_sf"/>
</dbReference>
<feature type="domain" description="EAL" evidence="2">
    <location>
        <begin position="378"/>
        <end position="632"/>
    </location>
</feature>
<dbReference type="EMBL" id="JARUJP010000006">
    <property type="protein sequence ID" value="MDW8800948.1"/>
    <property type="molecule type" value="Genomic_DNA"/>
</dbReference>
<dbReference type="InterPro" id="IPR000160">
    <property type="entry name" value="GGDEF_dom"/>
</dbReference>
<dbReference type="Pfam" id="PF10114">
    <property type="entry name" value="PocR"/>
    <property type="match status" value="1"/>
</dbReference>